<dbReference type="EMBL" id="BAABDL010000010">
    <property type="protein sequence ID" value="GAA4058125.1"/>
    <property type="molecule type" value="Genomic_DNA"/>
</dbReference>
<comment type="caution">
    <text evidence="1">The sequence shown here is derived from an EMBL/GenBank/DDBJ whole genome shotgun (WGS) entry which is preliminary data.</text>
</comment>
<accession>A0ABP7V2X9</accession>
<evidence type="ECO:0000313" key="2">
    <source>
        <dbReference type="Proteomes" id="UP001501734"/>
    </source>
</evidence>
<reference evidence="2" key="1">
    <citation type="journal article" date="2019" name="Int. J. Syst. Evol. Microbiol.">
        <title>The Global Catalogue of Microorganisms (GCM) 10K type strain sequencing project: providing services to taxonomists for standard genome sequencing and annotation.</title>
        <authorList>
            <consortium name="The Broad Institute Genomics Platform"/>
            <consortium name="The Broad Institute Genome Sequencing Center for Infectious Disease"/>
            <person name="Wu L."/>
            <person name="Ma J."/>
        </authorList>
    </citation>
    <scope>NUCLEOTIDE SEQUENCE [LARGE SCALE GENOMIC DNA]</scope>
    <source>
        <strain evidence="2">JCM 17250</strain>
    </source>
</reference>
<dbReference type="Proteomes" id="UP001501734">
    <property type="component" value="Unassembled WGS sequence"/>
</dbReference>
<organism evidence="1 2">
    <name type="scientific">Amphibacillus indicireducens</name>
    <dbReference type="NCBI Taxonomy" id="1076330"/>
    <lineage>
        <taxon>Bacteria</taxon>
        <taxon>Bacillati</taxon>
        <taxon>Bacillota</taxon>
        <taxon>Bacilli</taxon>
        <taxon>Bacillales</taxon>
        <taxon>Bacillaceae</taxon>
        <taxon>Amphibacillus</taxon>
    </lineage>
</organism>
<name>A0ABP7V2X9_9BACI</name>
<evidence type="ECO:0000313" key="1">
    <source>
        <dbReference type="EMBL" id="GAA4058125.1"/>
    </source>
</evidence>
<keyword evidence="2" id="KW-1185">Reference proteome</keyword>
<gene>
    <name evidence="1" type="ORF">GCM10022410_01690</name>
</gene>
<proteinExistence type="predicted"/>
<sequence length="116" mass="13381">MEFSGDIILIQKKDILTERIAAILKEDDPLLDAILDDDKNQLLTKTLKWMGSTKNSDQIIAKLLEIQADELDQLNNVVGIANLKKLLVIWDENKNNNNEQFWQKTFNEPRLFIAQS</sequence>
<protein>
    <submittedName>
        <fullName evidence="1">Uncharacterized protein</fullName>
    </submittedName>
</protein>